<dbReference type="GO" id="GO:0016567">
    <property type="term" value="P:protein ubiquitination"/>
    <property type="evidence" value="ECO:0007669"/>
    <property type="project" value="InterPro"/>
</dbReference>
<name>A0A8I6YIW2_HORVV</name>
<dbReference type="InterPro" id="IPR045005">
    <property type="entry name" value="BPM1-6"/>
</dbReference>
<protein>
    <recommendedName>
        <fullName evidence="8">BTB domain-containing protein</fullName>
    </recommendedName>
</protein>
<dbReference type="CDD" id="cd18280">
    <property type="entry name" value="BTB_POZ_BPM_plant"/>
    <property type="match status" value="1"/>
</dbReference>
<dbReference type="AlphaFoldDB" id="A0A8I6YIW2"/>
<evidence type="ECO:0000256" key="1">
    <source>
        <dbReference type="ARBA" id="ARBA00002668"/>
    </source>
</evidence>
<dbReference type="KEGG" id="hvg:123409438"/>
<feature type="domain" description="MATH" evidence="5">
    <location>
        <begin position="13"/>
        <end position="144"/>
    </location>
</feature>
<dbReference type="FunFam" id="3.30.710.10:FF:000136">
    <property type="entry name" value="BTB-POZ and math domain 1"/>
    <property type="match status" value="1"/>
</dbReference>
<dbReference type="GeneID" id="123409438"/>
<dbReference type="PROSITE" id="PS50144">
    <property type="entry name" value="MATH"/>
    <property type="match status" value="1"/>
</dbReference>
<dbReference type="InterPro" id="IPR011333">
    <property type="entry name" value="SKP1/BTB/POZ_sf"/>
</dbReference>
<dbReference type="InterPro" id="IPR008974">
    <property type="entry name" value="TRAF-like"/>
</dbReference>
<dbReference type="CDD" id="cd00121">
    <property type="entry name" value="MATH"/>
    <property type="match status" value="1"/>
</dbReference>
<comment type="similarity">
    <text evidence="3">Belongs to the Tdpoz family.</text>
</comment>
<dbReference type="InterPro" id="IPR000210">
    <property type="entry name" value="BTB/POZ_dom"/>
</dbReference>
<dbReference type="Pfam" id="PF22486">
    <property type="entry name" value="MATH_2"/>
    <property type="match status" value="1"/>
</dbReference>
<dbReference type="GO" id="GO:0071472">
    <property type="term" value="P:cellular response to salt stress"/>
    <property type="evidence" value="ECO:0007669"/>
    <property type="project" value="UniProtKB-ARBA"/>
</dbReference>
<gene>
    <name evidence="6" type="primary">LOC123409438</name>
</gene>
<sequence>MEDACTNVTHAARLVQLLKIQGFSATKCMTTCRYGHNYIPSRWTVDGYEWEVRIYPGMARSSDNRNLLVALTISCCSKPRGSGVEASLACRLIDPSGKLEPSQGGSASGTFYNQEECRDLVFLGRRDDLAGYLKDDTLTIQCAIAVLKPLPLPRIPAEEVPVPSSNLHQHLGEILQSKMGSDVTFLVCNESFRAHKSVLAARSPVFKAQFFGEMKEKSSRRVEIMDMEPDAFRAMLHFIYTDTVPELEKQEEASTVMAQHLLAAADRYGVDRLKLICEAKLSRGITVDTAATTLALAKQHNCSQLKVKCGKFIVRTPEILDAVLTTEGYKHLEASCPLVLTELLKSVHGRNAES</sequence>
<dbReference type="SMR" id="A0A8I6YIW2"/>
<dbReference type="RefSeq" id="XP_044958274.1">
    <property type="nucleotide sequence ID" value="XM_045102339.1"/>
</dbReference>
<evidence type="ECO:0000256" key="2">
    <source>
        <dbReference type="ARBA" id="ARBA00004906"/>
    </source>
</evidence>
<reference evidence="7" key="1">
    <citation type="journal article" date="2012" name="Nature">
        <title>A physical, genetic and functional sequence assembly of the barley genome.</title>
        <authorList>
            <consortium name="The International Barley Genome Sequencing Consortium"/>
            <person name="Mayer K.F."/>
            <person name="Waugh R."/>
            <person name="Brown J.W."/>
            <person name="Schulman A."/>
            <person name="Langridge P."/>
            <person name="Platzer M."/>
            <person name="Fincher G.B."/>
            <person name="Muehlbauer G.J."/>
            <person name="Sato K."/>
            <person name="Close T.J."/>
            <person name="Wise R.P."/>
            <person name="Stein N."/>
        </authorList>
    </citation>
    <scope>NUCLEOTIDE SEQUENCE [LARGE SCALE GENOMIC DNA]</scope>
    <source>
        <strain evidence="7">cv. Morex</strain>
    </source>
</reference>
<dbReference type="PANTHER" id="PTHR26379">
    <property type="entry name" value="BTB/POZ AND MATH DOMAIN-CONTAINING PROTEIN 1"/>
    <property type="match status" value="1"/>
</dbReference>
<reference evidence="6" key="3">
    <citation type="submission" date="2022-01" db="UniProtKB">
        <authorList>
            <consortium name="EnsemblPlants"/>
        </authorList>
    </citation>
    <scope>IDENTIFICATION</scope>
    <source>
        <strain evidence="6">subsp. vulgare</strain>
    </source>
</reference>
<dbReference type="InterPro" id="IPR056423">
    <property type="entry name" value="BACK_BPM_SPOP"/>
</dbReference>
<evidence type="ECO:0008006" key="8">
    <source>
        <dbReference type="Google" id="ProtNLM"/>
    </source>
</evidence>
<dbReference type="Gene3D" id="2.60.210.10">
    <property type="entry name" value="Apoptosis, Tumor Necrosis Factor Receptor Associated Protein 2, Chain A"/>
    <property type="match status" value="1"/>
</dbReference>
<dbReference type="SUPFAM" id="SSF54695">
    <property type="entry name" value="POZ domain"/>
    <property type="match status" value="1"/>
</dbReference>
<evidence type="ECO:0000256" key="3">
    <source>
        <dbReference type="ARBA" id="ARBA00010846"/>
    </source>
</evidence>
<accession>A0A8I6YIW2</accession>
<dbReference type="PANTHER" id="PTHR26379:SF445">
    <property type="entry name" value="BTB DOMAIN-CONTAINING PROTEIN"/>
    <property type="match status" value="1"/>
</dbReference>
<dbReference type="SMART" id="SM00225">
    <property type="entry name" value="BTB"/>
    <property type="match status" value="1"/>
</dbReference>
<dbReference type="Pfam" id="PF24570">
    <property type="entry name" value="BACK_BPM_SPOP"/>
    <property type="match status" value="1"/>
</dbReference>
<keyword evidence="7" id="KW-1185">Reference proteome</keyword>
<evidence type="ECO:0000259" key="5">
    <source>
        <dbReference type="PROSITE" id="PS50144"/>
    </source>
</evidence>
<dbReference type="InterPro" id="IPR002083">
    <property type="entry name" value="MATH/TRAF_dom"/>
</dbReference>
<evidence type="ECO:0000313" key="6">
    <source>
        <dbReference type="EnsemblPlants" id="HORVU.MOREX.r3.7HG0737300.1.CDS1"/>
    </source>
</evidence>
<dbReference type="EnsemblPlants" id="HORVU.MOREX.r3.7HG0737300.1">
    <property type="protein sequence ID" value="HORVU.MOREX.r3.7HG0737300.1.CDS1"/>
    <property type="gene ID" value="HORVU.MOREX.r3.7HG0737300"/>
</dbReference>
<dbReference type="Gramene" id="HORVU.MOREX.r3.7HG0737300.1">
    <property type="protein sequence ID" value="HORVU.MOREX.r3.7HG0737300.1.CDS1"/>
    <property type="gene ID" value="HORVU.MOREX.r3.7HG0737300"/>
</dbReference>
<dbReference type="SUPFAM" id="SSF49599">
    <property type="entry name" value="TRAF domain-like"/>
    <property type="match status" value="1"/>
</dbReference>
<proteinExistence type="inferred from homology"/>
<dbReference type="Proteomes" id="UP000011116">
    <property type="component" value="Chromosome 7H"/>
</dbReference>
<evidence type="ECO:0000313" key="7">
    <source>
        <dbReference type="Proteomes" id="UP000011116"/>
    </source>
</evidence>
<comment type="function">
    <text evidence="1">May act as a substrate-specific adapter of an E3 ubiquitin-protein ligase complex (CUL3-RBX1-BTB) which mediates the ubiquitination and subsequent proteasomal degradation of target proteins.</text>
</comment>
<organism evidence="6 7">
    <name type="scientific">Hordeum vulgare subsp. vulgare</name>
    <name type="common">Domesticated barley</name>
    <dbReference type="NCBI Taxonomy" id="112509"/>
    <lineage>
        <taxon>Eukaryota</taxon>
        <taxon>Viridiplantae</taxon>
        <taxon>Streptophyta</taxon>
        <taxon>Embryophyta</taxon>
        <taxon>Tracheophyta</taxon>
        <taxon>Spermatophyta</taxon>
        <taxon>Magnoliopsida</taxon>
        <taxon>Liliopsida</taxon>
        <taxon>Poales</taxon>
        <taxon>Poaceae</taxon>
        <taxon>BOP clade</taxon>
        <taxon>Pooideae</taxon>
        <taxon>Triticodae</taxon>
        <taxon>Triticeae</taxon>
        <taxon>Hordeinae</taxon>
        <taxon>Hordeum</taxon>
    </lineage>
</organism>
<dbReference type="Gramene" id="HORVU.MOREX.r2.7HG0611510.1">
    <property type="protein sequence ID" value="HORVU.MOREX.r2.7HG0611510.1.CDS.1"/>
    <property type="gene ID" value="HORVU.MOREX.r2.7HG0611510"/>
</dbReference>
<dbReference type="Gene3D" id="1.25.40.420">
    <property type="match status" value="1"/>
</dbReference>
<comment type="pathway">
    <text evidence="2">Protein modification; protein ubiquitination.</text>
</comment>
<dbReference type="OrthoDB" id="6359816at2759"/>
<feature type="domain" description="BTB" evidence="4">
    <location>
        <begin position="181"/>
        <end position="248"/>
    </location>
</feature>
<dbReference type="Pfam" id="PF00651">
    <property type="entry name" value="BTB"/>
    <property type="match status" value="1"/>
</dbReference>
<dbReference type="Gene3D" id="3.30.710.10">
    <property type="entry name" value="Potassium Channel Kv1.1, Chain A"/>
    <property type="match status" value="1"/>
</dbReference>
<evidence type="ECO:0000259" key="4">
    <source>
        <dbReference type="PROSITE" id="PS50097"/>
    </source>
</evidence>
<reference evidence="6" key="2">
    <citation type="submission" date="2020-10" db="EMBL/GenBank/DDBJ databases">
        <authorList>
            <person name="Scholz U."/>
            <person name="Mascher M."/>
            <person name="Fiebig A."/>
        </authorList>
    </citation>
    <scope>NUCLEOTIDE SEQUENCE [LARGE SCALE GENOMIC DNA]</scope>
    <source>
        <strain evidence="6">cv. Morex</strain>
    </source>
</reference>
<dbReference type="PROSITE" id="PS50097">
    <property type="entry name" value="BTB"/>
    <property type="match status" value="1"/>
</dbReference>